<dbReference type="Pfam" id="PF04965">
    <property type="entry name" value="GPW_gp25"/>
    <property type="match status" value="1"/>
</dbReference>
<organism evidence="2 3">
    <name type="scientific">Nitrospirillum iridis</name>
    <dbReference type="NCBI Taxonomy" id="765888"/>
    <lineage>
        <taxon>Bacteria</taxon>
        <taxon>Pseudomonadati</taxon>
        <taxon>Pseudomonadota</taxon>
        <taxon>Alphaproteobacteria</taxon>
        <taxon>Rhodospirillales</taxon>
        <taxon>Azospirillaceae</taxon>
        <taxon>Nitrospirillum</taxon>
    </lineage>
</organism>
<gene>
    <name evidence="2" type="ORF">FHS74_001307</name>
</gene>
<proteinExistence type="predicted"/>
<evidence type="ECO:0000313" key="2">
    <source>
        <dbReference type="EMBL" id="MBB6250762.1"/>
    </source>
</evidence>
<dbReference type="SUPFAM" id="SSF160719">
    <property type="entry name" value="gpW/gp25-like"/>
    <property type="match status" value="1"/>
</dbReference>
<protein>
    <recommendedName>
        <fullName evidence="1">IraD/Gp25-like domain-containing protein</fullName>
    </recommendedName>
</protein>
<dbReference type="Proteomes" id="UP000539175">
    <property type="component" value="Unassembled WGS sequence"/>
</dbReference>
<dbReference type="AlphaFoldDB" id="A0A7X0AV94"/>
<evidence type="ECO:0000313" key="3">
    <source>
        <dbReference type="Proteomes" id="UP000539175"/>
    </source>
</evidence>
<dbReference type="InterPro" id="IPR007048">
    <property type="entry name" value="IraD/Gp25-like"/>
</dbReference>
<reference evidence="2 3" key="1">
    <citation type="submission" date="2020-08" db="EMBL/GenBank/DDBJ databases">
        <title>Genomic Encyclopedia of Type Strains, Phase IV (KMG-IV): sequencing the most valuable type-strain genomes for metagenomic binning, comparative biology and taxonomic classification.</title>
        <authorList>
            <person name="Goeker M."/>
        </authorList>
    </citation>
    <scope>NUCLEOTIDE SEQUENCE [LARGE SCALE GENOMIC DNA]</scope>
    <source>
        <strain evidence="2 3">DSM 22198</strain>
    </source>
</reference>
<name>A0A7X0AV94_9PROT</name>
<accession>A0A7X0AV94</accession>
<sequence>MVYTDDAAFLGTGWSFPPTFDRTSATVVMSSGVQDIKESLWILMSTSLGERLMLATYGCSLWQKVFTNLTNTHANQIRDMLARAILEWEPRIDAERIEVAEIDPRQGLAQISIDFVVRQTNVRSNLVYPFYLLEATLTPPSP</sequence>
<feature type="domain" description="IraD/Gp25-like" evidence="1">
    <location>
        <begin position="31"/>
        <end position="121"/>
    </location>
</feature>
<keyword evidence="3" id="KW-1185">Reference proteome</keyword>
<comment type="caution">
    <text evidence="2">The sequence shown here is derived from an EMBL/GenBank/DDBJ whole genome shotgun (WGS) entry which is preliminary data.</text>
</comment>
<dbReference type="RefSeq" id="WP_184798651.1">
    <property type="nucleotide sequence ID" value="NZ_JACIIZ010000003.1"/>
</dbReference>
<dbReference type="EMBL" id="JACIIZ010000003">
    <property type="protein sequence ID" value="MBB6250762.1"/>
    <property type="molecule type" value="Genomic_DNA"/>
</dbReference>
<evidence type="ECO:0000259" key="1">
    <source>
        <dbReference type="Pfam" id="PF04965"/>
    </source>
</evidence>
<dbReference type="Gene3D" id="3.10.450.40">
    <property type="match status" value="1"/>
</dbReference>